<protein>
    <submittedName>
        <fullName evidence="2">Uncharacterized protein</fullName>
    </submittedName>
</protein>
<evidence type="ECO:0000313" key="3">
    <source>
        <dbReference type="Proteomes" id="UP000276991"/>
    </source>
</evidence>
<keyword evidence="1" id="KW-0812">Transmembrane</keyword>
<dbReference type="EMBL" id="UPTC01004254">
    <property type="protein sequence ID" value="VBB34859.1"/>
    <property type="molecule type" value="Genomic_DNA"/>
</dbReference>
<dbReference type="AlphaFoldDB" id="A0A498SS76"/>
<dbReference type="Proteomes" id="UP000276991">
    <property type="component" value="Unassembled WGS sequence"/>
</dbReference>
<feature type="transmembrane region" description="Helical" evidence="1">
    <location>
        <begin position="26"/>
        <end position="45"/>
    </location>
</feature>
<keyword evidence="1" id="KW-1133">Transmembrane helix</keyword>
<reference evidence="2 3" key="1">
    <citation type="submission" date="2018-08" db="EMBL/GenBank/DDBJ databases">
        <authorList>
            <person name="Laetsch R D."/>
            <person name="Stevens L."/>
            <person name="Kumar S."/>
            <person name="Blaxter L. M."/>
        </authorList>
    </citation>
    <scope>NUCLEOTIDE SEQUENCE [LARGE SCALE GENOMIC DNA]</scope>
</reference>
<keyword evidence="1" id="KW-0472">Membrane</keyword>
<evidence type="ECO:0000313" key="2">
    <source>
        <dbReference type="EMBL" id="VBB34859.1"/>
    </source>
</evidence>
<keyword evidence="3" id="KW-1185">Reference proteome</keyword>
<accession>A0A498SS76</accession>
<organism evidence="2 3">
    <name type="scientific">Acanthocheilonema viteae</name>
    <name type="common">Filarial nematode worm</name>
    <name type="synonym">Dipetalonema viteae</name>
    <dbReference type="NCBI Taxonomy" id="6277"/>
    <lineage>
        <taxon>Eukaryota</taxon>
        <taxon>Metazoa</taxon>
        <taxon>Ecdysozoa</taxon>
        <taxon>Nematoda</taxon>
        <taxon>Chromadorea</taxon>
        <taxon>Rhabditida</taxon>
        <taxon>Spirurina</taxon>
        <taxon>Spiruromorpha</taxon>
        <taxon>Filarioidea</taxon>
        <taxon>Onchocercidae</taxon>
        <taxon>Acanthocheilonema</taxon>
    </lineage>
</organism>
<evidence type="ECO:0000256" key="1">
    <source>
        <dbReference type="SAM" id="Phobius"/>
    </source>
</evidence>
<gene>
    <name evidence="2" type="ORF">NAV_LOCUS9650</name>
</gene>
<name>A0A498SS76_ACAVI</name>
<proteinExistence type="predicted"/>
<sequence>MTVFGWLIVWLARLFGWPGCLVGPVVWLGGWLFGCLISWLVARLVGWLADDDDDYDDDDDDHGVGTG</sequence>